<protein>
    <submittedName>
        <fullName evidence="1">Uncharacterized protein DUF4390</fullName>
    </submittedName>
</protein>
<evidence type="ECO:0000313" key="1">
    <source>
        <dbReference type="EMBL" id="TDY03699.1"/>
    </source>
</evidence>
<dbReference type="Proteomes" id="UP000294914">
    <property type="component" value="Unassembled WGS sequence"/>
</dbReference>
<evidence type="ECO:0000313" key="2">
    <source>
        <dbReference type="Proteomes" id="UP000294914"/>
    </source>
</evidence>
<sequence>MAFITHVWSRQAESATPGPVRWLRYLLLASALGTSNTVFADNGFVIRSAQLSLHGTVYHLDARINYRLSQEAVDAVKNGVPLIIAIDIRVDRKRRWWLDKELATLTQNYLLLYHALTEKYVIHNLNSGIQENYANLDTALWSLGRIDGLPLIDANLLKPGAEYGIELRARLDIESLPAPMRPLAYISSDWQLQSDWYSWSLAR</sequence>
<dbReference type="EMBL" id="SOQX01000001">
    <property type="protein sequence ID" value="TDY03699.1"/>
    <property type="molecule type" value="Genomic_DNA"/>
</dbReference>
<proteinExistence type="predicted"/>
<dbReference type="Pfam" id="PF14334">
    <property type="entry name" value="DUF4390"/>
    <property type="match status" value="1"/>
</dbReference>
<dbReference type="InterPro" id="IPR025500">
    <property type="entry name" value="DUF4390"/>
</dbReference>
<keyword evidence="2" id="KW-1185">Reference proteome</keyword>
<accession>A0A4R8J0L8</accession>
<name>A0A4R8J0L8_9GAMM</name>
<dbReference type="RefSeq" id="WP_166668729.1">
    <property type="nucleotide sequence ID" value="NZ_SOQX01000001.1"/>
</dbReference>
<dbReference type="AlphaFoldDB" id="A0A4R8J0L8"/>
<gene>
    <name evidence="1" type="ORF">EDC23_0068</name>
</gene>
<organism evidence="1 2">
    <name type="scientific">Thiohalophilus thiocyanatoxydans</name>
    <dbReference type="NCBI Taxonomy" id="381308"/>
    <lineage>
        <taxon>Bacteria</taxon>
        <taxon>Pseudomonadati</taxon>
        <taxon>Pseudomonadota</taxon>
        <taxon>Gammaproteobacteria</taxon>
        <taxon>Thiohalomonadales</taxon>
        <taxon>Thiohalophilaceae</taxon>
        <taxon>Thiohalophilus</taxon>
    </lineage>
</organism>
<reference evidence="1 2" key="1">
    <citation type="submission" date="2019-03" db="EMBL/GenBank/DDBJ databases">
        <title>Genomic Encyclopedia of Type Strains, Phase IV (KMG-IV): sequencing the most valuable type-strain genomes for metagenomic binning, comparative biology and taxonomic classification.</title>
        <authorList>
            <person name="Goeker M."/>
        </authorList>
    </citation>
    <scope>NUCLEOTIDE SEQUENCE [LARGE SCALE GENOMIC DNA]</scope>
    <source>
        <strain evidence="1 2">DSM 16326</strain>
    </source>
</reference>
<comment type="caution">
    <text evidence="1">The sequence shown here is derived from an EMBL/GenBank/DDBJ whole genome shotgun (WGS) entry which is preliminary data.</text>
</comment>